<sequence>MTTRPDVDIGLSVSGFRRHLAIIAQTGAGKSYLAGVLIEELLEKGGP</sequence>
<dbReference type="Pfam" id="PF01935">
    <property type="entry name" value="DUF87"/>
    <property type="match status" value="1"/>
</dbReference>
<gene>
    <name evidence="2" type="ORF">ENM42_03750</name>
</gene>
<proteinExistence type="predicted"/>
<dbReference type="InterPro" id="IPR002789">
    <property type="entry name" value="HerA_central"/>
</dbReference>
<accession>A0A7C5YB40</accession>
<reference evidence="2" key="1">
    <citation type="journal article" date="2020" name="mSystems">
        <title>Genome- and Community-Level Interaction Insights into Carbon Utilization and Element Cycling Functions of Hydrothermarchaeota in Hydrothermal Sediment.</title>
        <authorList>
            <person name="Zhou Z."/>
            <person name="Liu Y."/>
            <person name="Xu W."/>
            <person name="Pan J."/>
            <person name="Luo Z.H."/>
            <person name="Li M."/>
        </authorList>
    </citation>
    <scope>NUCLEOTIDE SEQUENCE [LARGE SCALE GENOMIC DNA]</scope>
    <source>
        <strain evidence="2">SpSt-1084</strain>
    </source>
</reference>
<dbReference type="SUPFAM" id="SSF52540">
    <property type="entry name" value="P-loop containing nucleoside triphosphate hydrolases"/>
    <property type="match status" value="1"/>
</dbReference>
<dbReference type="AlphaFoldDB" id="A0A7C5YB40"/>
<organism evidence="2">
    <name type="scientific">Caldiarchaeum subterraneum</name>
    <dbReference type="NCBI Taxonomy" id="311458"/>
    <lineage>
        <taxon>Archaea</taxon>
        <taxon>Nitrososphaerota</taxon>
        <taxon>Candidatus Caldarchaeales</taxon>
        <taxon>Candidatus Caldarchaeaceae</taxon>
        <taxon>Candidatus Caldarchaeum</taxon>
    </lineage>
</organism>
<comment type="caution">
    <text evidence="2">The sequence shown here is derived from an EMBL/GenBank/DDBJ whole genome shotgun (WGS) entry which is preliminary data.</text>
</comment>
<evidence type="ECO:0000313" key="2">
    <source>
        <dbReference type="EMBL" id="HHR40925.1"/>
    </source>
</evidence>
<feature type="domain" description="Helicase HerA central" evidence="1">
    <location>
        <begin position="2"/>
        <end position="46"/>
    </location>
</feature>
<evidence type="ECO:0000259" key="1">
    <source>
        <dbReference type="Pfam" id="PF01935"/>
    </source>
</evidence>
<dbReference type="EMBL" id="DRXS01000203">
    <property type="protein sequence ID" value="HHR40925.1"/>
    <property type="molecule type" value="Genomic_DNA"/>
</dbReference>
<protein>
    <submittedName>
        <fullName evidence="2">DUF87 domain-containing protein</fullName>
    </submittedName>
</protein>
<name>A0A7C5YB40_CALS0</name>
<dbReference type="Gene3D" id="3.40.50.300">
    <property type="entry name" value="P-loop containing nucleotide triphosphate hydrolases"/>
    <property type="match status" value="1"/>
</dbReference>
<dbReference type="InterPro" id="IPR027417">
    <property type="entry name" value="P-loop_NTPase"/>
</dbReference>